<evidence type="ECO:0000313" key="2">
    <source>
        <dbReference type="Proteomes" id="UP000181941"/>
    </source>
</evidence>
<accession>A0A1J4U5M4</accession>
<reference evidence="1 2" key="1">
    <citation type="journal article" date="2016" name="Environ. Microbiol.">
        <title>Genomic resolution of a cold subsurface aquifer community provides metabolic insights for novel microbes adapted to high CO concentrations.</title>
        <authorList>
            <person name="Probst A.J."/>
            <person name="Castelle C.J."/>
            <person name="Singh A."/>
            <person name="Brown C.T."/>
            <person name="Anantharaman K."/>
            <person name="Sharon I."/>
            <person name="Hug L.A."/>
            <person name="Burstein D."/>
            <person name="Emerson J.B."/>
            <person name="Thomas B.C."/>
            <person name="Banfield J.F."/>
        </authorList>
    </citation>
    <scope>NUCLEOTIDE SEQUENCE [LARGE SCALE GENOMIC DNA]</scope>
    <source>
        <strain evidence="1">CG1_02_32_51</strain>
    </source>
</reference>
<dbReference type="EMBL" id="MNVC01000014">
    <property type="protein sequence ID" value="OIO19908.1"/>
    <property type="molecule type" value="Genomic_DNA"/>
</dbReference>
<comment type="caution">
    <text evidence="1">The sequence shown here is derived from an EMBL/GenBank/DDBJ whole genome shotgun (WGS) entry which is preliminary data.</text>
</comment>
<evidence type="ECO:0008006" key="3">
    <source>
        <dbReference type="Google" id="ProtNLM"/>
    </source>
</evidence>
<evidence type="ECO:0000313" key="1">
    <source>
        <dbReference type="EMBL" id="OIO19908.1"/>
    </source>
</evidence>
<organism evidence="1 2">
    <name type="scientific">Candidatus Magasanikbacteria bacterium CG1_02_32_51</name>
    <dbReference type="NCBI Taxonomy" id="1805238"/>
    <lineage>
        <taxon>Bacteria</taxon>
        <taxon>Candidatus Magasanikiibacteriota</taxon>
    </lineage>
</organism>
<proteinExistence type="predicted"/>
<gene>
    <name evidence="1" type="ORF">AUJ23_01140</name>
</gene>
<name>A0A1J4U5M4_9BACT</name>
<dbReference type="Proteomes" id="UP000181941">
    <property type="component" value="Unassembled WGS sequence"/>
</dbReference>
<protein>
    <recommendedName>
        <fullName evidence="3">Sugar O-methyltransferase</fullName>
    </recommendedName>
</protein>
<sequence>MRQLKQIILNLKFFLLDYWDLEIGDKKLSPPTSREKELIEEFRRKMKVLQHSASAGNSWADFITKMKLYSKYFDPRNFLHWEVIKLTMTMADCPPNALEEMASSSYWEKSFKQAVIDHPLGNHPAHPILSNSSGTSLVHAWHLYNLKKETGINFEELDLIVEFGGGYGNMLKLIRNLGFKGNYVIYDLSAFSLLQNFYLQNIGFKTTFNKFSDNETDQNILIDNLDDFENILKNITRKQNLFIATWSISETPLELRKIFFDKAGQYNYYLFGYQEEFDEINNVKYFVDFSANNKNIQWIDRINHWQGHYLFGKK</sequence>
<dbReference type="STRING" id="1805238.AUJ23_01140"/>
<dbReference type="AlphaFoldDB" id="A0A1J4U5M4"/>